<dbReference type="SUPFAM" id="SSF56574">
    <property type="entry name" value="Serpins"/>
    <property type="match status" value="1"/>
</dbReference>
<evidence type="ECO:0000256" key="1">
    <source>
        <dbReference type="ARBA" id="ARBA00009500"/>
    </source>
</evidence>
<feature type="domain" description="Serpin" evidence="4">
    <location>
        <begin position="1"/>
        <end position="92"/>
    </location>
</feature>
<protein>
    <recommendedName>
        <fullName evidence="4">Serpin domain-containing protein</fullName>
    </recommendedName>
</protein>
<evidence type="ECO:0000313" key="5">
    <source>
        <dbReference type="EMBL" id="KAK4312101.1"/>
    </source>
</evidence>
<dbReference type="PANTHER" id="PTHR11461">
    <property type="entry name" value="SERINE PROTEASE INHIBITOR, SERPIN"/>
    <property type="match status" value="1"/>
</dbReference>
<sequence>MGVTDMFSTQKANLTGFVVQNLLVSKIIHKSFVNVDEGGTEAAAATVRKLRFRSIHKRPPLPIQFHCNRPFIFLLRDNVTKNLLFMGSYQDPRT</sequence>
<evidence type="ECO:0000256" key="3">
    <source>
        <dbReference type="ARBA" id="ARBA00022900"/>
    </source>
</evidence>
<dbReference type="InterPro" id="IPR042185">
    <property type="entry name" value="Serpin_sf_2"/>
</dbReference>
<keyword evidence="2" id="KW-0646">Protease inhibitor</keyword>
<dbReference type="Pfam" id="PF00079">
    <property type="entry name" value="Serpin"/>
    <property type="match status" value="1"/>
</dbReference>
<evidence type="ECO:0000256" key="2">
    <source>
        <dbReference type="ARBA" id="ARBA00022690"/>
    </source>
</evidence>
<accession>A0AAE1PQB0</accession>
<dbReference type="InterPro" id="IPR036186">
    <property type="entry name" value="Serpin_sf"/>
</dbReference>
<comment type="caution">
    <text evidence="5">The sequence shown here is derived from an EMBL/GenBank/DDBJ whole genome shotgun (WGS) entry which is preliminary data.</text>
</comment>
<keyword evidence="3" id="KW-0722">Serine protease inhibitor</keyword>
<dbReference type="GO" id="GO:0005615">
    <property type="term" value="C:extracellular space"/>
    <property type="evidence" value="ECO:0007669"/>
    <property type="project" value="InterPro"/>
</dbReference>
<keyword evidence="6" id="KW-1185">Reference proteome</keyword>
<gene>
    <name evidence="5" type="ORF">Pmani_016455</name>
</gene>
<dbReference type="PROSITE" id="PS00284">
    <property type="entry name" value="SERPIN"/>
    <property type="match status" value="1"/>
</dbReference>
<dbReference type="InterPro" id="IPR042178">
    <property type="entry name" value="Serpin_sf_1"/>
</dbReference>
<dbReference type="InterPro" id="IPR023795">
    <property type="entry name" value="Serpin_CS"/>
</dbReference>
<name>A0AAE1PQB0_9EUCA</name>
<organism evidence="5 6">
    <name type="scientific">Petrolisthes manimaculis</name>
    <dbReference type="NCBI Taxonomy" id="1843537"/>
    <lineage>
        <taxon>Eukaryota</taxon>
        <taxon>Metazoa</taxon>
        <taxon>Ecdysozoa</taxon>
        <taxon>Arthropoda</taxon>
        <taxon>Crustacea</taxon>
        <taxon>Multicrustacea</taxon>
        <taxon>Malacostraca</taxon>
        <taxon>Eumalacostraca</taxon>
        <taxon>Eucarida</taxon>
        <taxon>Decapoda</taxon>
        <taxon>Pleocyemata</taxon>
        <taxon>Anomura</taxon>
        <taxon>Galatheoidea</taxon>
        <taxon>Porcellanidae</taxon>
        <taxon>Petrolisthes</taxon>
    </lineage>
</organism>
<proteinExistence type="inferred from homology"/>
<dbReference type="Proteomes" id="UP001292094">
    <property type="component" value="Unassembled WGS sequence"/>
</dbReference>
<dbReference type="EMBL" id="JAWZYT010001443">
    <property type="protein sequence ID" value="KAK4312101.1"/>
    <property type="molecule type" value="Genomic_DNA"/>
</dbReference>
<dbReference type="InterPro" id="IPR000215">
    <property type="entry name" value="Serpin_fam"/>
</dbReference>
<dbReference type="Gene3D" id="2.30.39.10">
    <property type="entry name" value="Alpha-1-antitrypsin, domain 1"/>
    <property type="match status" value="1"/>
</dbReference>
<evidence type="ECO:0000259" key="4">
    <source>
        <dbReference type="Pfam" id="PF00079"/>
    </source>
</evidence>
<dbReference type="Gene3D" id="3.30.497.10">
    <property type="entry name" value="Antithrombin, subunit I, domain 2"/>
    <property type="match status" value="1"/>
</dbReference>
<dbReference type="GO" id="GO:0004867">
    <property type="term" value="F:serine-type endopeptidase inhibitor activity"/>
    <property type="evidence" value="ECO:0007669"/>
    <property type="project" value="UniProtKB-KW"/>
</dbReference>
<comment type="similarity">
    <text evidence="1">Belongs to the serpin family.</text>
</comment>
<evidence type="ECO:0000313" key="6">
    <source>
        <dbReference type="Proteomes" id="UP001292094"/>
    </source>
</evidence>
<reference evidence="5" key="1">
    <citation type="submission" date="2023-11" db="EMBL/GenBank/DDBJ databases">
        <title>Genome assemblies of two species of porcelain crab, Petrolisthes cinctipes and Petrolisthes manimaculis (Anomura: Porcellanidae).</title>
        <authorList>
            <person name="Angst P."/>
        </authorList>
    </citation>
    <scope>NUCLEOTIDE SEQUENCE</scope>
    <source>
        <strain evidence="5">PB745_02</strain>
        <tissue evidence="5">Gill</tissue>
    </source>
</reference>
<dbReference type="PANTHER" id="PTHR11461:SF211">
    <property type="entry name" value="GH10112P-RELATED"/>
    <property type="match status" value="1"/>
</dbReference>
<dbReference type="AlphaFoldDB" id="A0AAE1PQB0"/>
<dbReference type="InterPro" id="IPR023796">
    <property type="entry name" value="Serpin_dom"/>
</dbReference>